<evidence type="ECO:0008006" key="5">
    <source>
        <dbReference type="Google" id="ProtNLM"/>
    </source>
</evidence>
<evidence type="ECO:0000313" key="4">
    <source>
        <dbReference type="Proteomes" id="UP000677457"/>
    </source>
</evidence>
<evidence type="ECO:0000313" key="2">
    <source>
        <dbReference type="EMBL" id="TQL35256.1"/>
    </source>
</evidence>
<organism evidence="2 3">
    <name type="scientific">Salinispora arenicola</name>
    <dbReference type="NCBI Taxonomy" id="168697"/>
    <lineage>
        <taxon>Bacteria</taxon>
        <taxon>Bacillati</taxon>
        <taxon>Actinomycetota</taxon>
        <taxon>Actinomycetes</taxon>
        <taxon>Micromonosporales</taxon>
        <taxon>Micromonosporaceae</taxon>
        <taxon>Salinispora</taxon>
    </lineage>
</organism>
<protein>
    <recommendedName>
        <fullName evidence="5">(2Fe-2S) ferredoxin domain-containing protein</fullName>
    </recommendedName>
</protein>
<keyword evidence="4" id="KW-1185">Reference proteome</keyword>
<dbReference type="AlphaFoldDB" id="A0A542XHF5"/>
<proteinExistence type="predicted"/>
<reference evidence="2 3" key="1">
    <citation type="submission" date="2019-06" db="EMBL/GenBank/DDBJ databases">
        <title>Sequencing the genomes of 1000 actinobacteria strains.</title>
        <authorList>
            <person name="Klenk H.-P."/>
        </authorList>
    </citation>
    <scope>NUCLEOTIDE SEQUENCE [LARGE SCALE GENOMIC DNA]</scope>
    <source>
        <strain evidence="2 3">DSM 44819</strain>
    </source>
</reference>
<evidence type="ECO:0000313" key="1">
    <source>
        <dbReference type="EMBL" id="GIM86315.1"/>
    </source>
</evidence>
<dbReference type="EMBL" id="BOQM01000023">
    <property type="protein sequence ID" value="GIM86315.1"/>
    <property type="molecule type" value="Genomic_DNA"/>
</dbReference>
<evidence type="ECO:0000313" key="3">
    <source>
        <dbReference type="Proteomes" id="UP000315983"/>
    </source>
</evidence>
<gene>
    <name evidence="2" type="ORF">FB564_0288</name>
    <name evidence="1" type="ORF">Sar04_30510</name>
</gene>
<reference evidence="1 4" key="2">
    <citation type="submission" date="2021-03" db="EMBL/GenBank/DDBJ databases">
        <title>Whole genome shotgun sequence of Salinispora arenicola NBRC 105043.</title>
        <authorList>
            <person name="Komaki H."/>
            <person name="Tamura T."/>
        </authorList>
    </citation>
    <scope>NUCLEOTIDE SEQUENCE [LARGE SCALE GENOMIC DNA]</scope>
    <source>
        <strain evidence="1 4">NBRC 105043</strain>
    </source>
</reference>
<accession>A0A542XHF5</accession>
<dbReference type="EMBL" id="VFOL01000001">
    <property type="protein sequence ID" value="TQL35256.1"/>
    <property type="molecule type" value="Genomic_DNA"/>
</dbReference>
<dbReference type="Proteomes" id="UP000315983">
    <property type="component" value="Unassembled WGS sequence"/>
</dbReference>
<comment type="caution">
    <text evidence="2">The sequence shown here is derived from an EMBL/GenBank/DDBJ whole genome shotgun (WGS) entry which is preliminary data.</text>
</comment>
<sequence>MGCTVTVCRDCCCGSRPKHPQVDHDAQLDRVRAALGRDHRVRTSNCLDVCAQSNVFVVNPAPAARRAGARPVWFGLILDDAVLTDLIEWIQAGGPGEAELRSVLELSVIEAPDASAP</sequence>
<name>A0A542XHF5_SALAC</name>
<dbReference type="Proteomes" id="UP000677457">
    <property type="component" value="Unassembled WGS sequence"/>
</dbReference>